<dbReference type="FunFam" id="3.40.309.10:FF:000006">
    <property type="entry name" value="Gamma-glutamyl phosphate reductase"/>
    <property type="match status" value="1"/>
</dbReference>
<dbReference type="GO" id="GO:0004350">
    <property type="term" value="F:glutamate-5-semialdehyde dehydrogenase activity"/>
    <property type="evidence" value="ECO:0007669"/>
    <property type="project" value="UniProtKB-UniRule"/>
</dbReference>
<dbReference type="PANTHER" id="PTHR11063">
    <property type="entry name" value="GLUTAMATE SEMIALDEHYDE DEHYDROGENASE"/>
    <property type="match status" value="1"/>
</dbReference>
<dbReference type="PIRSF" id="PIRSF000151">
    <property type="entry name" value="GPR"/>
    <property type="match status" value="1"/>
</dbReference>
<dbReference type="InterPro" id="IPR015590">
    <property type="entry name" value="Aldehyde_DH_dom"/>
</dbReference>
<evidence type="ECO:0000259" key="8">
    <source>
        <dbReference type="Pfam" id="PF00171"/>
    </source>
</evidence>
<evidence type="ECO:0000256" key="7">
    <source>
        <dbReference type="HAMAP-Rule" id="MF_00412"/>
    </source>
</evidence>
<dbReference type="EC" id="1.2.1.41" evidence="7"/>
<dbReference type="RefSeq" id="WP_188983469.1">
    <property type="nucleotide sequence ID" value="NZ_BMPO01000005.1"/>
</dbReference>
<dbReference type="Gene3D" id="3.40.309.10">
    <property type="entry name" value="Aldehyde Dehydrogenase, Chain A, domain 2"/>
    <property type="match status" value="1"/>
</dbReference>
<comment type="pathway">
    <text evidence="1 7">Amino-acid biosynthesis; L-proline biosynthesis; L-glutamate 5-semialdehyde from L-glutamate: step 2/2.</text>
</comment>
<dbReference type="InterPro" id="IPR016163">
    <property type="entry name" value="Ald_DH_C"/>
</dbReference>
<evidence type="ECO:0000256" key="5">
    <source>
        <dbReference type="ARBA" id="ARBA00023002"/>
    </source>
</evidence>
<dbReference type="InterPro" id="IPR000965">
    <property type="entry name" value="GPR_dom"/>
</dbReference>
<evidence type="ECO:0000313" key="10">
    <source>
        <dbReference type="Proteomes" id="UP000635983"/>
    </source>
</evidence>
<evidence type="ECO:0000313" key="9">
    <source>
        <dbReference type="EMBL" id="GGJ97256.1"/>
    </source>
</evidence>
<dbReference type="InterPro" id="IPR016161">
    <property type="entry name" value="Ald_DH/histidinol_DH"/>
</dbReference>
<evidence type="ECO:0000256" key="6">
    <source>
        <dbReference type="ARBA" id="ARBA00049024"/>
    </source>
</evidence>
<dbReference type="GO" id="GO:0050661">
    <property type="term" value="F:NADP binding"/>
    <property type="evidence" value="ECO:0007669"/>
    <property type="project" value="InterPro"/>
</dbReference>
<dbReference type="NCBIfam" id="NF001221">
    <property type="entry name" value="PRK00197.1"/>
    <property type="match status" value="1"/>
</dbReference>
<proteinExistence type="inferred from homology"/>
<dbReference type="CDD" id="cd07079">
    <property type="entry name" value="ALDH_F18-19_ProA-GPR"/>
    <property type="match status" value="1"/>
</dbReference>
<keyword evidence="2 7" id="KW-0028">Amino-acid biosynthesis</keyword>
<dbReference type="NCBIfam" id="TIGR00407">
    <property type="entry name" value="proA"/>
    <property type="match status" value="1"/>
</dbReference>
<keyword evidence="3 7" id="KW-0641">Proline biosynthesis</keyword>
<comment type="similarity">
    <text evidence="7">Belongs to the gamma-glutamyl phosphate reductase family.</text>
</comment>
<dbReference type="GO" id="GO:0055129">
    <property type="term" value="P:L-proline biosynthetic process"/>
    <property type="evidence" value="ECO:0007669"/>
    <property type="project" value="UniProtKB-UniRule"/>
</dbReference>
<comment type="catalytic activity">
    <reaction evidence="6 7">
        <text>L-glutamate 5-semialdehyde + phosphate + NADP(+) = L-glutamyl 5-phosphate + NADPH + H(+)</text>
        <dbReference type="Rhea" id="RHEA:19541"/>
        <dbReference type="ChEBI" id="CHEBI:15378"/>
        <dbReference type="ChEBI" id="CHEBI:43474"/>
        <dbReference type="ChEBI" id="CHEBI:57783"/>
        <dbReference type="ChEBI" id="CHEBI:58066"/>
        <dbReference type="ChEBI" id="CHEBI:58274"/>
        <dbReference type="ChEBI" id="CHEBI:58349"/>
        <dbReference type="EC" id="1.2.1.41"/>
    </reaction>
</comment>
<evidence type="ECO:0000256" key="2">
    <source>
        <dbReference type="ARBA" id="ARBA00022605"/>
    </source>
</evidence>
<comment type="subcellular location">
    <subcellularLocation>
        <location evidence="7">Cytoplasm</location>
    </subcellularLocation>
</comment>
<reference evidence="9" key="2">
    <citation type="submission" date="2020-09" db="EMBL/GenBank/DDBJ databases">
        <authorList>
            <person name="Sun Q."/>
            <person name="Ohkuma M."/>
        </authorList>
    </citation>
    <scope>NUCLEOTIDE SEQUENCE</scope>
    <source>
        <strain evidence="9">JCM 30078</strain>
    </source>
</reference>
<dbReference type="Gene3D" id="3.40.605.10">
    <property type="entry name" value="Aldehyde Dehydrogenase, Chain A, domain 1"/>
    <property type="match status" value="1"/>
</dbReference>
<protein>
    <recommendedName>
        <fullName evidence="7">Gamma-glutamyl phosphate reductase</fullName>
        <shortName evidence="7">GPR</shortName>
        <ecNumber evidence="7">1.2.1.41</ecNumber>
    </recommendedName>
    <alternativeName>
        <fullName evidence="7">Glutamate-5-semialdehyde dehydrogenase</fullName>
    </alternativeName>
    <alternativeName>
        <fullName evidence="7">Glutamyl-gamma-semialdehyde dehydrogenase</fullName>
        <shortName evidence="7">GSA dehydrogenase</shortName>
    </alternativeName>
</protein>
<dbReference type="EMBL" id="BMPO01000005">
    <property type="protein sequence ID" value="GGJ97256.1"/>
    <property type="molecule type" value="Genomic_DNA"/>
</dbReference>
<keyword evidence="7" id="KW-0963">Cytoplasm</keyword>
<dbReference type="Pfam" id="PF00171">
    <property type="entry name" value="Aldedh"/>
    <property type="match status" value="1"/>
</dbReference>
<dbReference type="PROSITE" id="PS01223">
    <property type="entry name" value="PROA"/>
    <property type="match status" value="1"/>
</dbReference>
<dbReference type="HAMAP" id="MF_00412">
    <property type="entry name" value="ProA"/>
    <property type="match status" value="1"/>
</dbReference>
<dbReference type="InterPro" id="IPR020593">
    <property type="entry name" value="G-glutamylP_reductase_CS"/>
</dbReference>
<evidence type="ECO:0000256" key="4">
    <source>
        <dbReference type="ARBA" id="ARBA00022857"/>
    </source>
</evidence>
<evidence type="ECO:0000256" key="3">
    <source>
        <dbReference type="ARBA" id="ARBA00022650"/>
    </source>
</evidence>
<dbReference type="InterPro" id="IPR012134">
    <property type="entry name" value="Glu-5-SA_DH"/>
</dbReference>
<gene>
    <name evidence="7 9" type="primary">proA</name>
    <name evidence="9" type="ORF">GCM10009304_23910</name>
</gene>
<dbReference type="PANTHER" id="PTHR11063:SF8">
    <property type="entry name" value="DELTA-1-PYRROLINE-5-CARBOXYLATE SYNTHASE"/>
    <property type="match status" value="1"/>
</dbReference>
<reference evidence="9" key="1">
    <citation type="journal article" date="2014" name="Int. J. Syst. Evol. Microbiol.">
        <title>Complete genome sequence of Corynebacterium casei LMG S-19264T (=DSM 44701T), isolated from a smear-ripened cheese.</title>
        <authorList>
            <consortium name="US DOE Joint Genome Institute (JGI-PGF)"/>
            <person name="Walter F."/>
            <person name="Albersmeier A."/>
            <person name="Kalinowski J."/>
            <person name="Ruckert C."/>
        </authorList>
    </citation>
    <scope>NUCLEOTIDE SEQUENCE</scope>
    <source>
        <strain evidence="9">JCM 30078</strain>
    </source>
</reference>
<dbReference type="SUPFAM" id="SSF53720">
    <property type="entry name" value="ALDH-like"/>
    <property type="match status" value="1"/>
</dbReference>
<dbReference type="Proteomes" id="UP000635983">
    <property type="component" value="Unassembled WGS sequence"/>
</dbReference>
<keyword evidence="10" id="KW-1185">Reference proteome</keyword>
<accession>A0A917PXI0</accession>
<dbReference type="InterPro" id="IPR016162">
    <property type="entry name" value="Ald_DH_N"/>
</dbReference>
<evidence type="ECO:0000256" key="1">
    <source>
        <dbReference type="ARBA" id="ARBA00004985"/>
    </source>
</evidence>
<sequence length="421" mass="44852">MSESVHDYMIRLGRAARDASRQLARVDTAQKNRALEAIAAALDASRAALIAANERDVANAQANGLQAAMVDRLALTAARIDDMIEGLRQVAKLPDPIGEIRDMRHLPSGIQVGKMRVPLGVVGIIYESRPNVTIDAASLCLKSGNATILRGGSEAIHSNQAIAHCVALGLAEAGLPAAAVQVVETTDREAVGALIGMPEFVDVIVPRGGKGLIERISRDAKVPVIKHLDGVCHVYIDKAADVEKAVRVADNAKTQRYSPCNAMETLLVHRAIASDVLPALATIYLEKGVELRGCPATCELLGQNVIAASEGDWFAEYNAPILAIRMVASLDEAIAHINHYGSHHTDAIVTEHFSDARRFLAEVDSSSVMVNASTRFADGFEYGLGAEIGISTDKLHARGPVGLEGLTSEKYVVFGNGHVRT</sequence>
<name>A0A917PXI0_9PSED</name>
<keyword evidence="4 7" id="KW-0521">NADP</keyword>
<keyword evidence="5 7" id="KW-0560">Oxidoreductase</keyword>
<dbReference type="GO" id="GO:0005737">
    <property type="term" value="C:cytoplasm"/>
    <property type="evidence" value="ECO:0007669"/>
    <property type="project" value="UniProtKB-SubCell"/>
</dbReference>
<organism evidence="9 10">
    <name type="scientific">Pseudomonas matsuisoli</name>
    <dbReference type="NCBI Taxonomy" id="1515666"/>
    <lineage>
        <taxon>Bacteria</taxon>
        <taxon>Pseudomonadati</taxon>
        <taxon>Pseudomonadota</taxon>
        <taxon>Gammaproteobacteria</taxon>
        <taxon>Pseudomonadales</taxon>
        <taxon>Pseudomonadaceae</taxon>
        <taxon>Pseudomonas</taxon>
    </lineage>
</organism>
<comment type="function">
    <text evidence="7">Catalyzes the NADPH-dependent reduction of L-glutamate 5-phosphate into L-glutamate 5-semialdehyde and phosphate. The product spontaneously undergoes cyclization to form 1-pyrroline-5-carboxylate.</text>
</comment>
<comment type="caution">
    <text evidence="9">The sequence shown here is derived from an EMBL/GenBank/DDBJ whole genome shotgun (WGS) entry which is preliminary data.</text>
</comment>
<feature type="domain" description="Aldehyde dehydrogenase" evidence="8">
    <location>
        <begin position="14"/>
        <end position="281"/>
    </location>
</feature>
<dbReference type="AlphaFoldDB" id="A0A917PXI0"/>